<keyword evidence="1" id="KW-1133">Transmembrane helix</keyword>
<protein>
    <submittedName>
        <fullName evidence="3">Predicted protein</fullName>
    </submittedName>
</protein>
<reference evidence="3 4" key="1">
    <citation type="journal article" date="2008" name="Nature">
        <title>The genome of Laccaria bicolor provides insights into mycorrhizal symbiosis.</title>
        <authorList>
            <person name="Martin F."/>
            <person name="Aerts A."/>
            <person name="Ahren D."/>
            <person name="Brun A."/>
            <person name="Danchin E.G.J."/>
            <person name="Duchaussoy F."/>
            <person name="Gibon J."/>
            <person name="Kohler A."/>
            <person name="Lindquist E."/>
            <person name="Pereda V."/>
            <person name="Salamov A."/>
            <person name="Shapiro H.J."/>
            <person name="Wuyts J."/>
            <person name="Blaudez D."/>
            <person name="Buee M."/>
            <person name="Brokstein P."/>
            <person name="Canbaeck B."/>
            <person name="Cohen D."/>
            <person name="Courty P.E."/>
            <person name="Coutinho P.M."/>
            <person name="Delaruelle C."/>
            <person name="Detter J.C."/>
            <person name="Deveau A."/>
            <person name="DiFazio S."/>
            <person name="Duplessis S."/>
            <person name="Fraissinet-Tachet L."/>
            <person name="Lucic E."/>
            <person name="Frey-Klett P."/>
            <person name="Fourrey C."/>
            <person name="Feussner I."/>
            <person name="Gay G."/>
            <person name="Grimwood J."/>
            <person name="Hoegger P.J."/>
            <person name="Jain P."/>
            <person name="Kilaru S."/>
            <person name="Labbe J."/>
            <person name="Lin Y.C."/>
            <person name="Legue V."/>
            <person name="Le Tacon F."/>
            <person name="Marmeisse R."/>
            <person name="Melayah D."/>
            <person name="Montanini B."/>
            <person name="Muratet M."/>
            <person name="Nehls U."/>
            <person name="Niculita-Hirzel H."/>
            <person name="Oudot-Le Secq M.P."/>
            <person name="Peter M."/>
            <person name="Quesneville H."/>
            <person name="Rajashekar B."/>
            <person name="Reich M."/>
            <person name="Rouhier N."/>
            <person name="Schmutz J."/>
            <person name="Yin T."/>
            <person name="Chalot M."/>
            <person name="Henrissat B."/>
            <person name="Kuees U."/>
            <person name="Lucas S."/>
            <person name="Van de Peer Y."/>
            <person name="Podila G.K."/>
            <person name="Polle A."/>
            <person name="Pukkila P.J."/>
            <person name="Richardson P.M."/>
            <person name="Rouze P."/>
            <person name="Sanders I.R."/>
            <person name="Stajich J.E."/>
            <person name="Tunlid A."/>
            <person name="Tuskan G."/>
            <person name="Grigoriev I.V."/>
        </authorList>
    </citation>
    <scope>NUCLEOTIDE SEQUENCE [LARGE SCALE GENOMIC DNA]</scope>
    <source>
        <strain evidence="4">S238N-H82 / ATCC MYA-4686</strain>
    </source>
</reference>
<dbReference type="RefSeq" id="XP_001881841.1">
    <property type="nucleotide sequence ID" value="XM_001881806.1"/>
</dbReference>
<accession>B0DDC6</accession>
<organism evidence="4">
    <name type="scientific">Laccaria bicolor (strain S238N-H82 / ATCC MYA-4686)</name>
    <name type="common">Bicoloured deceiver</name>
    <name type="synonym">Laccaria laccata var. bicolor</name>
    <dbReference type="NCBI Taxonomy" id="486041"/>
    <lineage>
        <taxon>Eukaryota</taxon>
        <taxon>Fungi</taxon>
        <taxon>Dikarya</taxon>
        <taxon>Basidiomycota</taxon>
        <taxon>Agaricomycotina</taxon>
        <taxon>Agaricomycetes</taxon>
        <taxon>Agaricomycetidae</taxon>
        <taxon>Agaricales</taxon>
        <taxon>Agaricineae</taxon>
        <taxon>Hydnangiaceae</taxon>
        <taxon>Laccaria</taxon>
    </lineage>
</organism>
<dbReference type="EMBL" id="DS547104">
    <property type="protein sequence ID" value="EDR07449.1"/>
    <property type="molecule type" value="Genomic_DNA"/>
</dbReference>
<evidence type="ECO:0000256" key="1">
    <source>
        <dbReference type="SAM" id="Phobius"/>
    </source>
</evidence>
<dbReference type="AlphaFoldDB" id="B0DDC6"/>
<keyword evidence="1" id="KW-0472">Membrane</keyword>
<evidence type="ECO:0000313" key="4">
    <source>
        <dbReference type="Proteomes" id="UP000001194"/>
    </source>
</evidence>
<keyword evidence="4" id="KW-1185">Reference proteome</keyword>
<dbReference type="KEGG" id="lbc:LACBIDRAFT_298663"/>
<dbReference type="GeneID" id="6077518"/>
<evidence type="ECO:0000313" key="3">
    <source>
        <dbReference type="EMBL" id="EDR07449.1"/>
    </source>
</evidence>
<sequence>MTTLRLQSTLFALSVFIASSNAQLYQTDRPGRAGAILAGCLFGAVVLITLLCIFYAYARRRARRIDRIAPYGASSLPEIASVGVFTHVPTGQSFRPLSGGCAESENHAMSNYETSIGAYRARQSRHHSKASAFSNPPGLEVYNPEYPPINAPMPPPPYQRRSSGVVYHAPGDVREDVACEPLNEPEEAHITRNHNPFLTSTS</sequence>
<gene>
    <name evidence="3" type="ORF">LACBIDRAFT_298663</name>
</gene>
<proteinExistence type="predicted"/>
<name>B0DDC6_LACBS</name>
<feature type="transmembrane region" description="Helical" evidence="1">
    <location>
        <begin position="32"/>
        <end position="57"/>
    </location>
</feature>
<dbReference type="Proteomes" id="UP000001194">
    <property type="component" value="Unassembled WGS sequence"/>
</dbReference>
<keyword evidence="2" id="KW-0732">Signal</keyword>
<dbReference type="InParanoid" id="B0DDC6"/>
<keyword evidence="1" id="KW-0812">Transmembrane</keyword>
<evidence type="ECO:0000256" key="2">
    <source>
        <dbReference type="SAM" id="SignalP"/>
    </source>
</evidence>
<dbReference type="HOGENOM" id="CLU_1354823_0_0_1"/>
<feature type="signal peptide" evidence="2">
    <location>
        <begin position="1"/>
        <end position="22"/>
    </location>
</feature>
<feature type="chain" id="PRO_5002747171" evidence="2">
    <location>
        <begin position="23"/>
        <end position="202"/>
    </location>
</feature>